<dbReference type="EMBL" id="DS114572">
    <property type="protein sequence ID" value="EAX86790.1"/>
    <property type="molecule type" value="Genomic_DNA"/>
</dbReference>
<dbReference type="KEGG" id="tva:4750119"/>
<dbReference type="KEGG" id="tva:4744438"/>
<dbReference type="KEGG" id="tva:4766455"/>
<dbReference type="EMBL" id="DS113376">
    <property type="protein sequence ID" value="EAY08554.1"/>
    <property type="molecule type" value="Genomic_DNA"/>
</dbReference>
<dbReference type="EMBL" id="DS114411">
    <property type="protein sequence ID" value="EAX87690.1"/>
    <property type="molecule type" value="Genomic_DNA"/>
</dbReference>
<keyword evidence="9" id="KW-1185">Reference proteome</keyword>
<dbReference type="RefSeq" id="XP_001320777.1">
    <property type="nucleotide sequence ID" value="XM_001320742.1"/>
</dbReference>
<evidence type="ECO:0000313" key="9">
    <source>
        <dbReference type="Proteomes" id="UP000001542"/>
    </source>
</evidence>
<dbReference type="VEuPathDB" id="TrichDB:TVAGG3_0207040"/>
<dbReference type="EMBL" id="DS113999">
    <property type="protein sequence ID" value="EAX91970.1"/>
    <property type="molecule type" value="Genomic_DNA"/>
</dbReference>
<evidence type="ECO:0000313" key="3">
    <source>
        <dbReference type="EMBL" id="EAX89715.1"/>
    </source>
</evidence>
<dbReference type="EMBL" id="DS113356">
    <property type="protein sequence ID" value="EAY09516.1"/>
    <property type="molecule type" value="Genomic_DNA"/>
</dbReference>
<proteinExistence type="predicted"/>
<dbReference type="VEuPathDB" id="TrichDB:TVAGG3_1095230"/>
<dbReference type="VEuPathDB" id="TrichDB:TVAGG3_0229750"/>
<dbReference type="VEuPathDB" id="TrichDB:TVAGG3_0208560"/>
<dbReference type="KEGG" id="tva:4747387"/>
<evidence type="ECO:0000313" key="1">
    <source>
        <dbReference type="EMBL" id="EAX86790.1"/>
    </source>
</evidence>
<dbReference type="RefSeq" id="XP_001299720.1">
    <property type="nucleotide sequence ID" value="XM_001299719.1"/>
</dbReference>
<evidence type="ECO:0000313" key="8">
    <source>
        <dbReference type="EMBL" id="EAY09516.1"/>
    </source>
</evidence>
<evidence type="ECO:0000313" key="4">
    <source>
        <dbReference type="EMBL" id="EAX91970.1"/>
    </source>
</evidence>
<dbReference type="RefSeq" id="XP_001302645.1">
    <property type="nucleotide sequence ID" value="XM_001302644.1"/>
</dbReference>
<evidence type="ECO:0000313" key="5">
    <source>
        <dbReference type="EMBL" id="EAX92408.1"/>
    </source>
</evidence>
<dbReference type="EMBL" id="DS113601">
    <property type="protein sequence ID" value="EAY00451.1"/>
    <property type="molecule type" value="Genomic_DNA"/>
</dbReference>
<evidence type="ECO:0000313" key="2">
    <source>
        <dbReference type="EMBL" id="EAX87690.1"/>
    </source>
</evidence>
<dbReference type="RefSeq" id="XP_001304900.1">
    <property type="nucleotide sequence ID" value="XM_001304899.1"/>
</dbReference>
<dbReference type="RefSeq" id="XP_001313380.1">
    <property type="nucleotide sequence ID" value="XM_001313379.1"/>
</dbReference>
<dbReference type="KEGG" id="tva:4758272"/>
<sequence>MSKYDGLYYEHVMNDGTISGNTVSYKLPRDFIEYPASKALEIRKISLEHPDFEFLAIPLEMTDSSKSVKKRFDMRYYIKPNMTTQELNEGLMEKMTEASREFVDCYYDSNENKLNVLRKGTSPIITLPSYSSIEKNALNYKYDMSLGDVLDFITALLETTETDTTSRKPELVWEDDHGRTFTQKVIPSKAKFLDLWEKKYISRMHVYYSFTIADFTDENDKDKKTYKYFDELFITIANIRFILERKGKPTYKFVGYQIRINPLLEPLVTLSNIAHDNKQFICNVNEQLVPPKFYDITGYKDALVFEFYKRFSFKRVEESTDGQKKEYYVKEPYEIPKDSNIMVELILESGTQSQHK</sequence>
<dbReference type="VEuPathDB" id="TrichDB:TVAG_084880"/>
<protein>
    <submittedName>
        <fullName evidence="8">Uncharacterized protein</fullName>
    </submittedName>
</protein>
<evidence type="ECO:0000313" key="6">
    <source>
        <dbReference type="EMBL" id="EAY00451.1"/>
    </source>
</evidence>
<dbReference type="VEuPathDB" id="TrichDB:TVAGG3_1040270"/>
<dbReference type="VEuPathDB" id="TrichDB:TVAGG3_0768750"/>
<dbReference type="VEuPathDB" id="TrichDB:TVAGG3_0444590"/>
<dbReference type="AlphaFoldDB" id="A2ECX1"/>
<dbReference type="EMBL" id="DS114174">
    <property type="protein sequence ID" value="EAX89715.1"/>
    <property type="molecule type" value="Genomic_DNA"/>
</dbReference>
<organism evidence="8 9">
    <name type="scientific">Trichomonas vaginalis (strain ATCC PRA-98 / G3)</name>
    <dbReference type="NCBI Taxonomy" id="412133"/>
    <lineage>
        <taxon>Eukaryota</taxon>
        <taxon>Metamonada</taxon>
        <taxon>Parabasalia</taxon>
        <taxon>Trichomonadida</taxon>
        <taxon>Trichomonadidae</taxon>
        <taxon>Trichomonas</taxon>
    </lineage>
</organism>
<gene>
    <name evidence="3" type="ORF">TVAG_037980</name>
    <name evidence="6" type="ORF">TVAG_084880</name>
    <name evidence="8" type="ORF">TVAG_102650</name>
    <name evidence="2" type="ORF">TVAG_367020</name>
    <name evidence="4" type="ORF">TVAG_387480</name>
    <name evidence="1" type="ORF">TVAG_404460</name>
    <name evidence="5" type="ORF">TVAG_482840</name>
    <name evidence="7" type="ORF">TVAG_487810</name>
</gene>
<dbReference type="Proteomes" id="UP000001542">
    <property type="component" value="Unassembled WGS sequence"/>
</dbReference>
<accession>A2ECX1</accession>
<dbReference type="KEGG" id="tva:4749674"/>
<evidence type="ECO:0000313" key="7">
    <source>
        <dbReference type="EMBL" id="EAY08554.1"/>
    </source>
</evidence>
<dbReference type="EMBL" id="DS113969">
    <property type="protein sequence ID" value="EAX92408.1"/>
    <property type="molecule type" value="Genomic_DNA"/>
</dbReference>
<dbReference type="VEuPathDB" id="TrichDB:TVAGG3_0818670"/>
<reference evidence="8" key="2">
    <citation type="journal article" date="2007" name="Science">
        <title>Draft genome sequence of the sexually transmitted pathogen Trichomonas vaginalis.</title>
        <authorList>
            <person name="Carlton J.M."/>
            <person name="Hirt R.P."/>
            <person name="Silva J.C."/>
            <person name="Delcher A.L."/>
            <person name="Schatz M."/>
            <person name="Zhao Q."/>
            <person name="Wortman J.R."/>
            <person name="Bidwell S.L."/>
            <person name="Alsmark U.C.M."/>
            <person name="Besteiro S."/>
            <person name="Sicheritz-Ponten T."/>
            <person name="Noel C.J."/>
            <person name="Dacks J.B."/>
            <person name="Foster P.G."/>
            <person name="Simillion C."/>
            <person name="Van de Peer Y."/>
            <person name="Miranda-Saavedra D."/>
            <person name="Barton G.J."/>
            <person name="Westrop G.D."/>
            <person name="Mueller S."/>
            <person name="Dessi D."/>
            <person name="Fiori P.L."/>
            <person name="Ren Q."/>
            <person name="Paulsen I."/>
            <person name="Zhang H."/>
            <person name="Bastida-Corcuera F.D."/>
            <person name="Simoes-Barbosa A."/>
            <person name="Brown M.T."/>
            <person name="Hayes R.D."/>
            <person name="Mukherjee M."/>
            <person name="Okumura C.Y."/>
            <person name="Schneider R."/>
            <person name="Smith A.J."/>
            <person name="Vanacova S."/>
            <person name="Villalvazo M."/>
            <person name="Haas B.J."/>
            <person name="Pertea M."/>
            <person name="Feldblyum T.V."/>
            <person name="Utterback T.R."/>
            <person name="Shu C.L."/>
            <person name="Osoegawa K."/>
            <person name="de Jong P.J."/>
            <person name="Hrdy I."/>
            <person name="Horvathova L."/>
            <person name="Zubacova Z."/>
            <person name="Dolezal P."/>
            <person name="Malik S.B."/>
            <person name="Logsdon J.M. Jr."/>
            <person name="Henze K."/>
            <person name="Gupta A."/>
            <person name="Wang C.C."/>
            <person name="Dunne R.L."/>
            <person name="Upcroft J.A."/>
            <person name="Upcroft P."/>
            <person name="White O."/>
            <person name="Salzberg S.L."/>
            <person name="Tang P."/>
            <person name="Chiu C.-H."/>
            <person name="Lee Y.-S."/>
            <person name="Embley T.M."/>
            <person name="Coombs G.H."/>
            <person name="Mottram J.C."/>
            <person name="Tachezy J."/>
            <person name="Fraser-Liggett C.M."/>
            <person name="Johnson P.J."/>
        </authorList>
    </citation>
    <scope>NUCLEOTIDE SEQUENCE [LARGE SCALE GENOMIC DNA]</scope>
    <source>
        <strain evidence="8">G3</strain>
    </source>
</reference>
<reference evidence="8" key="1">
    <citation type="submission" date="2006-10" db="EMBL/GenBank/DDBJ databases">
        <authorList>
            <person name="Amadeo P."/>
            <person name="Zhao Q."/>
            <person name="Wortman J."/>
            <person name="Fraser-Liggett C."/>
            <person name="Carlton J."/>
        </authorList>
    </citation>
    <scope>NUCLEOTIDE SEQUENCE</scope>
    <source>
        <strain evidence="8">G3</strain>
    </source>
</reference>
<dbReference type="KEGG" id="tva:4745341"/>
<dbReference type="RefSeq" id="XP_001305338.1">
    <property type="nucleotide sequence ID" value="XM_001305337.1"/>
</dbReference>
<name>A2ECX1_TRIV3</name>